<dbReference type="AlphaFoldDB" id="A0A9P8UCT4"/>
<comment type="caution">
    <text evidence="1">The sequence shown here is derived from an EMBL/GenBank/DDBJ whole genome shotgun (WGS) entry which is preliminary data.</text>
</comment>
<gene>
    <name evidence="1" type="ORF">BKA67DRAFT_695546</name>
</gene>
<proteinExistence type="predicted"/>
<organism evidence="1 2">
    <name type="scientific">Truncatella angustata</name>
    <dbReference type="NCBI Taxonomy" id="152316"/>
    <lineage>
        <taxon>Eukaryota</taxon>
        <taxon>Fungi</taxon>
        <taxon>Dikarya</taxon>
        <taxon>Ascomycota</taxon>
        <taxon>Pezizomycotina</taxon>
        <taxon>Sordariomycetes</taxon>
        <taxon>Xylariomycetidae</taxon>
        <taxon>Amphisphaeriales</taxon>
        <taxon>Sporocadaceae</taxon>
        <taxon>Truncatella</taxon>
    </lineage>
</organism>
<evidence type="ECO:0000313" key="2">
    <source>
        <dbReference type="Proteomes" id="UP000758603"/>
    </source>
</evidence>
<dbReference type="RefSeq" id="XP_045953605.1">
    <property type="nucleotide sequence ID" value="XM_046109308.1"/>
</dbReference>
<dbReference type="Proteomes" id="UP000758603">
    <property type="component" value="Unassembled WGS sequence"/>
</dbReference>
<dbReference type="GeneID" id="70138199"/>
<sequence>MHFLAPSLKLESQIYGSRKQAAGWTVLEQEVPDFSVTLSAALTVKGERLWSKSRNSHLRTCMCNSSSRNIIDGILLAYESPKITRNIDVGEIVFVIRESGDKFEFDTT</sequence>
<evidence type="ECO:0000313" key="1">
    <source>
        <dbReference type="EMBL" id="KAH6647091.1"/>
    </source>
</evidence>
<keyword evidence="2" id="KW-1185">Reference proteome</keyword>
<accession>A0A9P8UCT4</accession>
<reference evidence="1" key="1">
    <citation type="journal article" date="2021" name="Nat. Commun.">
        <title>Genetic determinants of endophytism in the Arabidopsis root mycobiome.</title>
        <authorList>
            <person name="Mesny F."/>
            <person name="Miyauchi S."/>
            <person name="Thiergart T."/>
            <person name="Pickel B."/>
            <person name="Atanasova L."/>
            <person name="Karlsson M."/>
            <person name="Huettel B."/>
            <person name="Barry K.W."/>
            <person name="Haridas S."/>
            <person name="Chen C."/>
            <person name="Bauer D."/>
            <person name="Andreopoulos W."/>
            <person name="Pangilinan J."/>
            <person name="LaButti K."/>
            <person name="Riley R."/>
            <person name="Lipzen A."/>
            <person name="Clum A."/>
            <person name="Drula E."/>
            <person name="Henrissat B."/>
            <person name="Kohler A."/>
            <person name="Grigoriev I.V."/>
            <person name="Martin F.M."/>
            <person name="Hacquard S."/>
        </authorList>
    </citation>
    <scope>NUCLEOTIDE SEQUENCE</scope>
    <source>
        <strain evidence="1">MPI-SDFR-AT-0073</strain>
    </source>
</reference>
<protein>
    <submittedName>
        <fullName evidence="1">Uncharacterized protein</fullName>
    </submittedName>
</protein>
<name>A0A9P8UCT4_9PEZI</name>
<dbReference type="EMBL" id="JAGPXC010000009">
    <property type="protein sequence ID" value="KAH6647091.1"/>
    <property type="molecule type" value="Genomic_DNA"/>
</dbReference>